<feature type="chain" id="PRO_5001644684" evidence="2">
    <location>
        <begin position="19"/>
        <end position="399"/>
    </location>
</feature>
<sequence>MLAALCVVLLSLEAQSYSSDLKTVDVELIPEEQSTADVGRSLSLGLDDKRHNFIDILDDQTAAGSEFYAPVIGSYDELQRKEGESYRLEDVGDARGEVGFYGASRQKGSRAQVSEDGYAADRQAAHGDKLNRGYYDDNSGARRAYDVGQASYGDQMFNRQGQAAAAVGSRGGHRKGHHSSGFKNSYYKDESGNKSRFFDDANDEGGHYLYDARDGAFRNQGADKYHGGYEDGAYQDSARGKQGKYGAAADYDDSRGHKGRYAQDDYYDDKTGYNQQRGGESFGRNKEADRQYHKAAEEYSRPAVVGGYVTPTGIYNYDRQLDYYNPKASHTAASYPVPYNNFYKDRVGQSASVGDSVYNGPIKGKGYAEYVDSGASNYYPGNRGEINGYDEPSYYSSIN</sequence>
<feature type="compositionally biased region" description="Basic and acidic residues" evidence="1">
    <location>
        <begin position="283"/>
        <end position="293"/>
    </location>
</feature>
<dbReference type="OrthoDB" id="8197796at2759"/>
<feature type="signal peptide" evidence="2">
    <location>
        <begin position="1"/>
        <end position="18"/>
    </location>
</feature>
<feature type="region of interest" description="Disordered" evidence="1">
    <location>
        <begin position="161"/>
        <end position="187"/>
    </location>
</feature>
<dbReference type="EMBL" id="KK852964">
    <property type="protein sequence ID" value="KDR13168.1"/>
    <property type="molecule type" value="Genomic_DNA"/>
</dbReference>
<dbReference type="Proteomes" id="UP000027135">
    <property type="component" value="Unassembled WGS sequence"/>
</dbReference>
<dbReference type="OMA" id="NDEGGHY"/>
<name>A0A067R2H0_ZOONE</name>
<dbReference type="eggNOG" id="ENOG502SDZ1">
    <property type="taxonomic scope" value="Eukaryota"/>
</dbReference>
<proteinExistence type="predicted"/>
<feature type="region of interest" description="Disordered" evidence="1">
    <location>
        <begin position="379"/>
        <end position="399"/>
    </location>
</feature>
<evidence type="ECO:0000313" key="3">
    <source>
        <dbReference type="EMBL" id="KDR13168.1"/>
    </source>
</evidence>
<dbReference type="AlphaFoldDB" id="A0A067R2H0"/>
<reference evidence="3 4" key="1">
    <citation type="journal article" date="2014" name="Nat. Commun.">
        <title>Molecular traces of alternative social organization in a termite genome.</title>
        <authorList>
            <person name="Terrapon N."/>
            <person name="Li C."/>
            <person name="Robertson H.M."/>
            <person name="Ji L."/>
            <person name="Meng X."/>
            <person name="Booth W."/>
            <person name="Chen Z."/>
            <person name="Childers C.P."/>
            <person name="Glastad K.M."/>
            <person name="Gokhale K."/>
            <person name="Gowin J."/>
            <person name="Gronenberg W."/>
            <person name="Hermansen R.A."/>
            <person name="Hu H."/>
            <person name="Hunt B.G."/>
            <person name="Huylmans A.K."/>
            <person name="Khalil S.M."/>
            <person name="Mitchell R.D."/>
            <person name="Munoz-Torres M.C."/>
            <person name="Mustard J.A."/>
            <person name="Pan H."/>
            <person name="Reese J.T."/>
            <person name="Scharf M.E."/>
            <person name="Sun F."/>
            <person name="Vogel H."/>
            <person name="Xiao J."/>
            <person name="Yang W."/>
            <person name="Yang Z."/>
            <person name="Yang Z."/>
            <person name="Zhou J."/>
            <person name="Zhu J."/>
            <person name="Brent C.S."/>
            <person name="Elsik C.G."/>
            <person name="Goodisman M.A."/>
            <person name="Liberles D.A."/>
            <person name="Roe R.M."/>
            <person name="Vargo E.L."/>
            <person name="Vilcinskas A."/>
            <person name="Wang J."/>
            <person name="Bornberg-Bauer E."/>
            <person name="Korb J."/>
            <person name="Zhang G."/>
            <person name="Liebig J."/>
        </authorList>
    </citation>
    <scope>NUCLEOTIDE SEQUENCE [LARGE SCALE GENOMIC DNA]</scope>
    <source>
        <tissue evidence="3">Whole organism</tissue>
    </source>
</reference>
<dbReference type="InParanoid" id="A0A067R2H0"/>
<organism evidence="3 4">
    <name type="scientific">Zootermopsis nevadensis</name>
    <name type="common">Dampwood termite</name>
    <dbReference type="NCBI Taxonomy" id="136037"/>
    <lineage>
        <taxon>Eukaryota</taxon>
        <taxon>Metazoa</taxon>
        <taxon>Ecdysozoa</taxon>
        <taxon>Arthropoda</taxon>
        <taxon>Hexapoda</taxon>
        <taxon>Insecta</taxon>
        <taxon>Pterygota</taxon>
        <taxon>Neoptera</taxon>
        <taxon>Polyneoptera</taxon>
        <taxon>Dictyoptera</taxon>
        <taxon>Blattodea</taxon>
        <taxon>Blattoidea</taxon>
        <taxon>Termitoidae</taxon>
        <taxon>Termopsidae</taxon>
        <taxon>Zootermopsis</taxon>
    </lineage>
</organism>
<protein>
    <submittedName>
        <fullName evidence="3">Uncharacterized protein</fullName>
    </submittedName>
</protein>
<evidence type="ECO:0000313" key="4">
    <source>
        <dbReference type="Proteomes" id="UP000027135"/>
    </source>
</evidence>
<dbReference type="Pfam" id="PF16009">
    <property type="entry name" value="DUF4779"/>
    <property type="match status" value="1"/>
</dbReference>
<accession>A0A067R2H0</accession>
<evidence type="ECO:0000256" key="2">
    <source>
        <dbReference type="SAM" id="SignalP"/>
    </source>
</evidence>
<dbReference type="STRING" id="136037.A0A067R2H0"/>
<keyword evidence="4" id="KW-1185">Reference proteome</keyword>
<keyword evidence="2" id="KW-0732">Signal</keyword>
<gene>
    <name evidence="3" type="ORF">L798_12925</name>
</gene>
<feature type="compositionally biased region" description="Basic residues" evidence="1">
    <location>
        <begin position="171"/>
        <end position="180"/>
    </location>
</feature>
<dbReference type="InterPro" id="IPR031959">
    <property type="entry name" value="DUF4779"/>
</dbReference>
<feature type="region of interest" description="Disordered" evidence="1">
    <location>
        <begin position="228"/>
        <end position="293"/>
    </location>
</feature>
<evidence type="ECO:0000256" key="1">
    <source>
        <dbReference type="SAM" id="MobiDB-lite"/>
    </source>
</evidence>